<evidence type="ECO:0000313" key="2">
    <source>
        <dbReference type="EMBL" id="KAF1843063.1"/>
    </source>
</evidence>
<feature type="compositionally biased region" description="Polar residues" evidence="1">
    <location>
        <begin position="197"/>
        <end position="206"/>
    </location>
</feature>
<feature type="region of interest" description="Disordered" evidence="1">
    <location>
        <begin position="89"/>
        <end position="137"/>
    </location>
</feature>
<dbReference type="RefSeq" id="XP_040785626.1">
    <property type="nucleotide sequence ID" value="XM_040937074.1"/>
</dbReference>
<feature type="region of interest" description="Disordered" evidence="1">
    <location>
        <begin position="1"/>
        <end position="43"/>
    </location>
</feature>
<dbReference type="GeneID" id="63854324"/>
<feature type="compositionally biased region" description="Basic and acidic residues" evidence="1">
    <location>
        <begin position="258"/>
        <end position="278"/>
    </location>
</feature>
<sequence length="278" mass="31367">MRATPENASNKKKPQKDGKKLEAKERREQKKRETQNKKKGAGRVITNESHSLVIALRSLTNIFINTQYQSFYNKYHTYISLAMAEQSHDHATEPKDHEASQNCYVHQPAPPRRNRPHPKEEEDTDSEEVERTAREQRERAVAEYFRSLLDQAGNETSGNEQPRPTSVEAVVSNASQAVESVNEGVEGEVAGAANPGDTSGMSEPTKNIQNIKNGIVVLRTISKWADKAALALEKLERQDASRPARDRQARIPTHNARKRDDAGERAESQRVEKKPLWL</sequence>
<feature type="region of interest" description="Disordered" evidence="1">
    <location>
        <begin position="177"/>
        <end position="206"/>
    </location>
</feature>
<dbReference type="EMBL" id="ML976617">
    <property type="protein sequence ID" value="KAF1843063.1"/>
    <property type="molecule type" value="Genomic_DNA"/>
</dbReference>
<feature type="compositionally biased region" description="Basic and acidic residues" evidence="1">
    <location>
        <begin position="235"/>
        <end position="249"/>
    </location>
</feature>
<evidence type="ECO:0000313" key="3">
    <source>
        <dbReference type="Proteomes" id="UP000800039"/>
    </source>
</evidence>
<dbReference type="AlphaFoldDB" id="A0A9P4GBZ5"/>
<proteinExistence type="predicted"/>
<protein>
    <submittedName>
        <fullName evidence="2">Uncharacterized protein</fullName>
    </submittedName>
</protein>
<feature type="compositionally biased region" description="Low complexity" evidence="1">
    <location>
        <begin position="177"/>
        <end position="196"/>
    </location>
</feature>
<reference evidence="2" key="1">
    <citation type="submission" date="2020-01" db="EMBL/GenBank/DDBJ databases">
        <authorList>
            <consortium name="DOE Joint Genome Institute"/>
            <person name="Haridas S."/>
            <person name="Albert R."/>
            <person name="Binder M."/>
            <person name="Bloem J."/>
            <person name="Labutti K."/>
            <person name="Salamov A."/>
            <person name="Andreopoulos B."/>
            <person name="Baker S.E."/>
            <person name="Barry K."/>
            <person name="Bills G."/>
            <person name="Bluhm B.H."/>
            <person name="Cannon C."/>
            <person name="Castanera R."/>
            <person name="Culley D.E."/>
            <person name="Daum C."/>
            <person name="Ezra D."/>
            <person name="Gonzalez J.B."/>
            <person name="Henrissat B."/>
            <person name="Kuo A."/>
            <person name="Liang C."/>
            <person name="Lipzen A."/>
            <person name="Lutzoni F."/>
            <person name="Magnuson J."/>
            <person name="Mondo S."/>
            <person name="Nolan M."/>
            <person name="Ohm R."/>
            <person name="Pangilinan J."/>
            <person name="Park H.-J."/>
            <person name="Ramirez L."/>
            <person name="Alfaro M."/>
            <person name="Sun H."/>
            <person name="Tritt A."/>
            <person name="Yoshinaga Y."/>
            <person name="Zwiers L.-H."/>
            <person name="Turgeon B.G."/>
            <person name="Goodwin S.B."/>
            <person name="Spatafora J.W."/>
            <person name="Crous P.W."/>
            <person name="Grigoriev I.V."/>
        </authorList>
    </citation>
    <scope>NUCLEOTIDE SEQUENCE</scope>
    <source>
        <strain evidence="2">CBS 394.84</strain>
    </source>
</reference>
<organism evidence="2 3">
    <name type="scientific">Cucurbitaria berberidis CBS 394.84</name>
    <dbReference type="NCBI Taxonomy" id="1168544"/>
    <lineage>
        <taxon>Eukaryota</taxon>
        <taxon>Fungi</taxon>
        <taxon>Dikarya</taxon>
        <taxon>Ascomycota</taxon>
        <taxon>Pezizomycotina</taxon>
        <taxon>Dothideomycetes</taxon>
        <taxon>Pleosporomycetidae</taxon>
        <taxon>Pleosporales</taxon>
        <taxon>Pleosporineae</taxon>
        <taxon>Cucurbitariaceae</taxon>
        <taxon>Cucurbitaria</taxon>
    </lineage>
</organism>
<evidence type="ECO:0000256" key="1">
    <source>
        <dbReference type="SAM" id="MobiDB-lite"/>
    </source>
</evidence>
<feature type="region of interest" description="Disordered" evidence="1">
    <location>
        <begin position="235"/>
        <end position="278"/>
    </location>
</feature>
<feature type="compositionally biased region" description="Basic and acidic residues" evidence="1">
    <location>
        <begin position="89"/>
        <end position="99"/>
    </location>
</feature>
<accession>A0A9P4GBZ5</accession>
<comment type="caution">
    <text evidence="2">The sequence shown here is derived from an EMBL/GenBank/DDBJ whole genome shotgun (WGS) entry which is preliminary data.</text>
</comment>
<name>A0A9P4GBZ5_9PLEO</name>
<dbReference type="Proteomes" id="UP000800039">
    <property type="component" value="Unassembled WGS sequence"/>
</dbReference>
<gene>
    <name evidence="2" type="ORF">K460DRAFT_407435</name>
</gene>
<feature type="compositionally biased region" description="Basic and acidic residues" evidence="1">
    <location>
        <begin position="15"/>
        <end position="36"/>
    </location>
</feature>
<keyword evidence="3" id="KW-1185">Reference proteome</keyword>